<dbReference type="STRING" id="926571.NVIE_017240"/>
<gene>
    <name evidence="1" type="ORF">NVIE_017240</name>
</gene>
<organism evidence="1 2">
    <name type="scientific">Nitrososphaera viennensis EN76</name>
    <dbReference type="NCBI Taxonomy" id="926571"/>
    <lineage>
        <taxon>Archaea</taxon>
        <taxon>Nitrososphaerota</taxon>
        <taxon>Nitrososphaeria</taxon>
        <taxon>Nitrososphaerales</taxon>
        <taxon>Nitrososphaeraceae</taxon>
        <taxon>Nitrososphaera</taxon>
    </lineage>
</organism>
<dbReference type="AlphaFoldDB" id="A0A060HKI6"/>
<dbReference type="HOGENOM" id="CLU_139543_0_0_2"/>
<keyword evidence="2" id="KW-1185">Reference proteome</keyword>
<evidence type="ECO:0000313" key="1">
    <source>
        <dbReference type="EMBL" id="AIC15983.1"/>
    </source>
</evidence>
<name>A0A060HKI6_9ARCH</name>
<dbReference type="KEGG" id="nvn:NVIE_017240"/>
<sequence length="135" mass="15672">MATSDPTGGDKVVYFGVININENGRTLGSVDIWRSLLTKEMFCEEKRLGILEIVDYIGMPKKKQEEEWAVAVSRKRKGHLRWRLVKLVKEGRFRFEDADDKPVEIDVKDYAIADPDWWSFLVKNNVNRNVEVEGK</sequence>
<dbReference type="Proteomes" id="UP000027093">
    <property type="component" value="Chromosome"/>
</dbReference>
<evidence type="ECO:0000313" key="2">
    <source>
        <dbReference type="Proteomes" id="UP000027093"/>
    </source>
</evidence>
<proteinExistence type="predicted"/>
<protein>
    <submittedName>
        <fullName evidence="1">Uncharacterized protein</fullName>
    </submittedName>
</protein>
<reference evidence="1 2" key="1">
    <citation type="journal article" date="2014" name="Int. J. Syst. Evol. Microbiol.">
        <title>Nitrososphaera viennensis gen. nov., sp. nov., an aerobic and mesophilic, ammonia-oxidizing archaeon from soil and a member of the archaeal phylum Thaumarchaeota.</title>
        <authorList>
            <person name="Stieglmeier M."/>
            <person name="Klingl A."/>
            <person name="Alves R.J."/>
            <person name="Rittmann S.K."/>
            <person name="Melcher M."/>
            <person name="Leisch N."/>
            <person name="Schleper C."/>
        </authorList>
    </citation>
    <scope>NUCLEOTIDE SEQUENCE [LARGE SCALE GENOMIC DNA]</scope>
    <source>
        <strain evidence="1">EN76</strain>
    </source>
</reference>
<accession>A0A060HKI6</accession>
<dbReference type="EMBL" id="CP007536">
    <property type="protein sequence ID" value="AIC15983.1"/>
    <property type="molecule type" value="Genomic_DNA"/>
</dbReference>